<proteinExistence type="predicted"/>
<gene>
    <name evidence="1" type="ORF">GOODEAATRI_019048</name>
</gene>
<evidence type="ECO:0000313" key="1">
    <source>
        <dbReference type="EMBL" id="MEQ2185521.1"/>
    </source>
</evidence>
<keyword evidence="2" id="KW-1185">Reference proteome</keyword>
<reference evidence="1 2" key="1">
    <citation type="submission" date="2021-06" db="EMBL/GenBank/DDBJ databases">
        <authorList>
            <person name="Palmer J.M."/>
        </authorList>
    </citation>
    <scope>NUCLEOTIDE SEQUENCE [LARGE SCALE GENOMIC DNA]</scope>
    <source>
        <strain evidence="1 2">GA_2019</strain>
        <tissue evidence="1">Muscle</tissue>
    </source>
</reference>
<dbReference type="EMBL" id="JAHRIO010081626">
    <property type="protein sequence ID" value="MEQ2185521.1"/>
    <property type="molecule type" value="Genomic_DNA"/>
</dbReference>
<organism evidence="1 2">
    <name type="scientific">Goodea atripinnis</name>
    <dbReference type="NCBI Taxonomy" id="208336"/>
    <lineage>
        <taxon>Eukaryota</taxon>
        <taxon>Metazoa</taxon>
        <taxon>Chordata</taxon>
        <taxon>Craniata</taxon>
        <taxon>Vertebrata</taxon>
        <taxon>Euteleostomi</taxon>
        <taxon>Actinopterygii</taxon>
        <taxon>Neopterygii</taxon>
        <taxon>Teleostei</taxon>
        <taxon>Neoteleostei</taxon>
        <taxon>Acanthomorphata</taxon>
        <taxon>Ovalentaria</taxon>
        <taxon>Atherinomorphae</taxon>
        <taxon>Cyprinodontiformes</taxon>
        <taxon>Goodeidae</taxon>
        <taxon>Goodea</taxon>
    </lineage>
</organism>
<accession>A0ABV0PPV1</accession>
<name>A0ABV0PPV1_9TELE</name>
<dbReference type="Proteomes" id="UP001476798">
    <property type="component" value="Unassembled WGS sequence"/>
</dbReference>
<sequence length="80" mass="8872">MFASTRPECIIASGSERANSITFNYSNKQTASIHNKLHEHLPHHQPRRLILSFSSLLGSKRFVEAQVTVAVFPPSLSPAN</sequence>
<comment type="caution">
    <text evidence="1">The sequence shown here is derived from an EMBL/GenBank/DDBJ whole genome shotgun (WGS) entry which is preliminary data.</text>
</comment>
<protein>
    <submittedName>
        <fullName evidence="1">Uncharacterized protein</fullName>
    </submittedName>
</protein>
<evidence type="ECO:0000313" key="2">
    <source>
        <dbReference type="Proteomes" id="UP001476798"/>
    </source>
</evidence>